<dbReference type="EMBL" id="JACJPY010000082">
    <property type="protein sequence ID" value="MBD2152127.1"/>
    <property type="molecule type" value="Genomic_DNA"/>
</dbReference>
<gene>
    <name evidence="1" type="ORF">H6F44_18665</name>
</gene>
<name>A0A926UY53_9CYAN</name>
<comment type="caution">
    <text evidence="1">The sequence shown here is derived from an EMBL/GenBank/DDBJ whole genome shotgun (WGS) entry which is preliminary data.</text>
</comment>
<accession>A0A926UY53</accession>
<keyword evidence="2" id="KW-1185">Reference proteome</keyword>
<sequence length="66" mass="7545">MISTFIYLRLAVITIKGIPVRGIQRSLEEVAASRDMSIDALLKFYIGHGLREDKAQLFSDRQKHIN</sequence>
<reference evidence="1" key="2">
    <citation type="submission" date="2020-08" db="EMBL/GenBank/DDBJ databases">
        <authorList>
            <person name="Chen M."/>
            <person name="Teng W."/>
            <person name="Zhao L."/>
            <person name="Hu C."/>
            <person name="Zhou Y."/>
            <person name="Han B."/>
            <person name="Song L."/>
            <person name="Shu W."/>
        </authorList>
    </citation>
    <scope>NUCLEOTIDE SEQUENCE</scope>
    <source>
        <strain evidence="1">FACHB-1277</strain>
    </source>
</reference>
<proteinExistence type="predicted"/>
<evidence type="ECO:0000313" key="2">
    <source>
        <dbReference type="Proteomes" id="UP000631421"/>
    </source>
</evidence>
<protein>
    <submittedName>
        <fullName evidence="1">Uncharacterized protein</fullName>
    </submittedName>
</protein>
<reference evidence="1" key="1">
    <citation type="journal article" date="2015" name="ISME J.">
        <title>Draft Genome Sequence of Streptomyces incarnatus NRRL8089, which Produces the Nucleoside Antibiotic Sinefungin.</title>
        <authorList>
            <person name="Oshima K."/>
            <person name="Hattori M."/>
            <person name="Shimizu H."/>
            <person name="Fukuda K."/>
            <person name="Nemoto M."/>
            <person name="Inagaki K."/>
            <person name="Tamura T."/>
        </authorList>
    </citation>
    <scope>NUCLEOTIDE SEQUENCE</scope>
    <source>
        <strain evidence="1">FACHB-1277</strain>
    </source>
</reference>
<organism evidence="1 2">
    <name type="scientific">Pseudanabaena cinerea FACHB-1277</name>
    <dbReference type="NCBI Taxonomy" id="2949581"/>
    <lineage>
        <taxon>Bacteria</taxon>
        <taxon>Bacillati</taxon>
        <taxon>Cyanobacteriota</taxon>
        <taxon>Cyanophyceae</taxon>
        <taxon>Pseudanabaenales</taxon>
        <taxon>Pseudanabaenaceae</taxon>
        <taxon>Pseudanabaena</taxon>
        <taxon>Pseudanabaena cinerea</taxon>
    </lineage>
</organism>
<evidence type="ECO:0000313" key="1">
    <source>
        <dbReference type="EMBL" id="MBD2152127.1"/>
    </source>
</evidence>
<dbReference type="AlphaFoldDB" id="A0A926UY53"/>
<dbReference type="Proteomes" id="UP000631421">
    <property type="component" value="Unassembled WGS sequence"/>
</dbReference>